<evidence type="ECO:0000313" key="2">
    <source>
        <dbReference type="EMBL" id="PSR97443.1"/>
    </source>
</evidence>
<feature type="compositionally biased region" description="Polar residues" evidence="1">
    <location>
        <begin position="14"/>
        <end position="23"/>
    </location>
</feature>
<dbReference type="OrthoDB" id="2872121at2759"/>
<dbReference type="InParanoid" id="A0A2T3AGU0"/>
<evidence type="ECO:0000256" key="1">
    <source>
        <dbReference type="SAM" id="MobiDB-lite"/>
    </source>
</evidence>
<proteinExistence type="predicted"/>
<reference evidence="2 3" key="1">
    <citation type="journal article" date="2018" name="Mycol. Prog.">
        <title>Coniella lustricola, a new species from submerged detritus.</title>
        <authorList>
            <person name="Raudabaugh D.B."/>
            <person name="Iturriaga T."/>
            <person name="Carver A."/>
            <person name="Mondo S."/>
            <person name="Pangilinan J."/>
            <person name="Lipzen A."/>
            <person name="He G."/>
            <person name="Amirebrahimi M."/>
            <person name="Grigoriev I.V."/>
            <person name="Miller A.N."/>
        </authorList>
    </citation>
    <scope>NUCLEOTIDE SEQUENCE [LARGE SCALE GENOMIC DNA]</scope>
    <source>
        <strain evidence="2 3">B22-T-1</strain>
    </source>
</reference>
<protein>
    <submittedName>
        <fullName evidence="2">Uncharacterized protein</fullName>
    </submittedName>
</protein>
<keyword evidence="3" id="KW-1185">Reference proteome</keyword>
<accession>A0A2T3AGU0</accession>
<organism evidence="2 3">
    <name type="scientific">Coniella lustricola</name>
    <dbReference type="NCBI Taxonomy" id="2025994"/>
    <lineage>
        <taxon>Eukaryota</taxon>
        <taxon>Fungi</taxon>
        <taxon>Dikarya</taxon>
        <taxon>Ascomycota</taxon>
        <taxon>Pezizomycotina</taxon>
        <taxon>Sordariomycetes</taxon>
        <taxon>Sordariomycetidae</taxon>
        <taxon>Diaporthales</taxon>
        <taxon>Schizoparmaceae</taxon>
        <taxon>Coniella</taxon>
    </lineage>
</organism>
<dbReference type="Proteomes" id="UP000241462">
    <property type="component" value="Unassembled WGS sequence"/>
</dbReference>
<feature type="compositionally biased region" description="Basic and acidic residues" evidence="1">
    <location>
        <begin position="1"/>
        <end position="12"/>
    </location>
</feature>
<feature type="region of interest" description="Disordered" evidence="1">
    <location>
        <begin position="43"/>
        <end position="67"/>
    </location>
</feature>
<evidence type="ECO:0000313" key="3">
    <source>
        <dbReference type="Proteomes" id="UP000241462"/>
    </source>
</evidence>
<dbReference type="AlphaFoldDB" id="A0A2T3AGU0"/>
<feature type="region of interest" description="Disordered" evidence="1">
    <location>
        <begin position="1"/>
        <end position="30"/>
    </location>
</feature>
<dbReference type="EMBL" id="KZ678391">
    <property type="protein sequence ID" value="PSR97443.1"/>
    <property type="molecule type" value="Genomic_DNA"/>
</dbReference>
<name>A0A2T3AGU0_9PEZI</name>
<gene>
    <name evidence="2" type="ORF">BD289DRAFT_425982</name>
</gene>
<sequence>MDFVKNEVEGKMNQDAQPGNSFESAADNGANQEVDKLAGDAGIPQQADGAINEVVDDKVNNEIPGGN</sequence>